<keyword evidence="5 7" id="KW-1133">Transmembrane helix</keyword>
<keyword evidence="10" id="KW-1185">Reference proteome</keyword>
<dbReference type="PANTHER" id="PTHR43744:SF8">
    <property type="entry name" value="SN-GLYCEROL-3-PHOSPHATE TRANSPORT SYSTEM PERMEASE PROTEIN UGPE"/>
    <property type="match status" value="1"/>
</dbReference>
<proteinExistence type="inferred from homology"/>
<dbReference type="SUPFAM" id="SSF161098">
    <property type="entry name" value="MetI-like"/>
    <property type="match status" value="1"/>
</dbReference>
<dbReference type="EMBL" id="JAJSBI010000009">
    <property type="protein sequence ID" value="MCD9875746.1"/>
    <property type="molecule type" value="Genomic_DNA"/>
</dbReference>
<feature type="transmembrane region" description="Helical" evidence="7">
    <location>
        <begin position="184"/>
        <end position="209"/>
    </location>
</feature>
<dbReference type="Proteomes" id="UP001108029">
    <property type="component" value="Unassembled WGS sequence"/>
</dbReference>
<evidence type="ECO:0000256" key="6">
    <source>
        <dbReference type="ARBA" id="ARBA00023136"/>
    </source>
</evidence>
<feature type="transmembrane region" description="Helical" evidence="7">
    <location>
        <begin position="242"/>
        <end position="263"/>
    </location>
</feature>
<dbReference type="GO" id="GO:0055085">
    <property type="term" value="P:transmembrane transport"/>
    <property type="evidence" value="ECO:0007669"/>
    <property type="project" value="InterPro"/>
</dbReference>
<dbReference type="RefSeq" id="WP_232649866.1">
    <property type="nucleotide sequence ID" value="NZ_JAJSBI010000009.1"/>
</dbReference>
<evidence type="ECO:0000313" key="9">
    <source>
        <dbReference type="EMBL" id="MCD9875746.1"/>
    </source>
</evidence>
<evidence type="ECO:0000256" key="4">
    <source>
        <dbReference type="ARBA" id="ARBA00022692"/>
    </source>
</evidence>
<keyword evidence="3" id="KW-1003">Cell membrane</keyword>
<keyword evidence="6 7" id="KW-0472">Membrane</keyword>
<evidence type="ECO:0000259" key="8">
    <source>
        <dbReference type="PROSITE" id="PS50928"/>
    </source>
</evidence>
<evidence type="ECO:0000256" key="2">
    <source>
        <dbReference type="ARBA" id="ARBA00022448"/>
    </source>
</evidence>
<dbReference type="CDD" id="cd06261">
    <property type="entry name" value="TM_PBP2"/>
    <property type="match status" value="1"/>
</dbReference>
<protein>
    <submittedName>
        <fullName evidence="9">Carbohydrate ABC transporter permease</fullName>
    </submittedName>
</protein>
<reference evidence="9" key="1">
    <citation type="submission" date="2021-12" db="EMBL/GenBank/DDBJ databases">
        <authorList>
            <person name="Lee J.-H."/>
            <person name="Kim S.-B."/>
        </authorList>
    </citation>
    <scope>NUCLEOTIDE SEQUENCE</scope>
    <source>
        <strain evidence="9">NR30</strain>
    </source>
</reference>
<sequence>MTAILSRLRTRGWLTSAYMLPVSAVMALPFYYVLVNTLKSQQQTTGSPLALPTSPDFSTYRRVLNQVPVAAAFANTLYVTVFSVALMVLIGAMAAYALTIRPTRFNRRFGKLLLLAFVVPTQSTLIPVYQIFVKLGLVNSLNGLVLVYSAGSIFCWFVIQGYMATLPFEVIEAARLDGCGPWQVFWRIVLPLIRPILATVAVFQTMWIWNDFFTPNVYLSDPGKSTIVLEVYTSVGQFQVDWPAFLTLSVMALVPMVVFFVAVQRHIMSGLLSGAVKG</sequence>
<dbReference type="GeneID" id="89553913"/>
<dbReference type="InterPro" id="IPR035906">
    <property type="entry name" value="MetI-like_sf"/>
</dbReference>
<dbReference type="AlphaFoldDB" id="A0A9Q3VNU9"/>
<feature type="transmembrane region" description="Helical" evidence="7">
    <location>
        <begin position="112"/>
        <end position="132"/>
    </location>
</feature>
<comment type="similarity">
    <text evidence="7">Belongs to the binding-protein-dependent transport system permease family.</text>
</comment>
<dbReference type="InterPro" id="IPR000515">
    <property type="entry name" value="MetI-like"/>
</dbReference>
<name>A0A9Q3VNU9_9ACTN</name>
<dbReference type="Pfam" id="PF00528">
    <property type="entry name" value="BPD_transp_1"/>
    <property type="match status" value="1"/>
</dbReference>
<dbReference type="PROSITE" id="PS50928">
    <property type="entry name" value="ABC_TM1"/>
    <property type="match status" value="1"/>
</dbReference>
<dbReference type="PANTHER" id="PTHR43744">
    <property type="entry name" value="ABC TRANSPORTER PERMEASE PROTEIN MG189-RELATED-RELATED"/>
    <property type="match status" value="1"/>
</dbReference>
<feature type="transmembrane region" description="Helical" evidence="7">
    <location>
        <begin position="12"/>
        <end position="34"/>
    </location>
</feature>
<feature type="transmembrane region" description="Helical" evidence="7">
    <location>
        <begin position="77"/>
        <end position="100"/>
    </location>
</feature>
<accession>A0A9Q3VNU9</accession>
<gene>
    <name evidence="9" type="ORF">LJ657_19185</name>
</gene>
<evidence type="ECO:0000256" key="3">
    <source>
        <dbReference type="ARBA" id="ARBA00022475"/>
    </source>
</evidence>
<dbReference type="Gene3D" id="1.10.3720.10">
    <property type="entry name" value="MetI-like"/>
    <property type="match status" value="1"/>
</dbReference>
<keyword evidence="2 7" id="KW-0813">Transport</keyword>
<evidence type="ECO:0000256" key="7">
    <source>
        <dbReference type="RuleBase" id="RU363032"/>
    </source>
</evidence>
<feature type="transmembrane region" description="Helical" evidence="7">
    <location>
        <begin position="144"/>
        <end position="163"/>
    </location>
</feature>
<evidence type="ECO:0000256" key="5">
    <source>
        <dbReference type="ARBA" id="ARBA00022989"/>
    </source>
</evidence>
<comment type="caution">
    <text evidence="9">The sequence shown here is derived from an EMBL/GenBank/DDBJ whole genome shotgun (WGS) entry which is preliminary data.</text>
</comment>
<evidence type="ECO:0000256" key="1">
    <source>
        <dbReference type="ARBA" id="ARBA00004651"/>
    </source>
</evidence>
<keyword evidence="4 7" id="KW-0812">Transmembrane</keyword>
<comment type="subcellular location">
    <subcellularLocation>
        <location evidence="1 7">Cell membrane</location>
        <topology evidence="1 7">Multi-pass membrane protein</topology>
    </subcellularLocation>
</comment>
<organism evidence="9 10">
    <name type="scientific">Streptomyces guryensis</name>
    <dbReference type="NCBI Taxonomy" id="2886947"/>
    <lineage>
        <taxon>Bacteria</taxon>
        <taxon>Bacillati</taxon>
        <taxon>Actinomycetota</taxon>
        <taxon>Actinomycetes</taxon>
        <taxon>Kitasatosporales</taxon>
        <taxon>Streptomycetaceae</taxon>
        <taxon>Streptomyces</taxon>
    </lineage>
</organism>
<evidence type="ECO:0000313" key="10">
    <source>
        <dbReference type="Proteomes" id="UP001108029"/>
    </source>
</evidence>
<dbReference type="GO" id="GO:0005886">
    <property type="term" value="C:plasma membrane"/>
    <property type="evidence" value="ECO:0007669"/>
    <property type="project" value="UniProtKB-SubCell"/>
</dbReference>
<feature type="domain" description="ABC transmembrane type-1" evidence="8">
    <location>
        <begin position="73"/>
        <end position="263"/>
    </location>
</feature>